<comment type="catalytic activity">
    <reaction evidence="11">
        <text>O-phospho-L-threonyl-[protein] + H2O = L-threonyl-[protein] + phosphate</text>
        <dbReference type="Rhea" id="RHEA:47004"/>
        <dbReference type="Rhea" id="RHEA-COMP:11060"/>
        <dbReference type="Rhea" id="RHEA-COMP:11605"/>
        <dbReference type="ChEBI" id="CHEBI:15377"/>
        <dbReference type="ChEBI" id="CHEBI:30013"/>
        <dbReference type="ChEBI" id="CHEBI:43474"/>
        <dbReference type="ChEBI" id="CHEBI:61977"/>
        <dbReference type="EC" id="3.1.3.16"/>
    </reaction>
</comment>
<sequence length="315" mass="33867">MDAGVGKPPRHHLTSIRHCASSARIAAAAAASSPDYGLDLGTLSLISPTDVRTGFLPVFRSGSCAEIGPKSYMEDEHVCVDNLIEHLGGRAAGIPAPGAFYGVFDGHGGTDAACFVRKNLLKFIVEDMHFPTNVEKAIRGAFLKADHALADSHFLDNSSGTTALTALIFGRRYTVFDGYLNGQLAVARALGDWHMKGPKGSISPLSAEPELQEIVLSEEDEFLIIGCDGLWDVMTSQCAVSIVRKELMQHNNPEKCSGELVQEALKRDSCDNLTVVVICFSSNPPPQIEIPRSRVRRSISLEGLHLLKGALDSNA</sequence>
<dbReference type="Proteomes" id="UP000275267">
    <property type="component" value="Unassembled WGS sequence"/>
</dbReference>
<evidence type="ECO:0000313" key="14">
    <source>
        <dbReference type="EMBL" id="RLN39648.1"/>
    </source>
</evidence>
<evidence type="ECO:0000256" key="9">
    <source>
        <dbReference type="ARBA" id="ARBA00023211"/>
    </source>
</evidence>
<keyword evidence="9" id="KW-0464">Manganese</keyword>
<dbReference type="GO" id="GO:0046872">
    <property type="term" value="F:metal ion binding"/>
    <property type="evidence" value="ECO:0007669"/>
    <property type="project" value="UniProtKB-KW"/>
</dbReference>
<comment type="cofactor">
    <cofactor evidence="1">
        <name>Mn(2+)</name>
        <dbReference type="ChEBI" id="CHEBI:29035"/>
    </cofactor>
</comment>
<dbReference type="PROSITE" id="PS01032">
    <property type="entry name" value="PPM_1"/>
    <property type="match status" value="1"/>
</dbReference>
<dbReference type="InterPro" id="IPR001932">
    <property type="entry name" value="PPM-type_phosphatase-like_dom"/>
</dbReference>
<dbReference type="PANTHER" id="PTHR13832:SF839">
    <property type="entry name" value="PROTEIN PHOSPHATASE 2C 47-RELATED"/>
    <property type="match status" value="1"/>
</dbReference>
<keyword evidence="15" id="KW-1185">Reference proteome</keyword>
<dbReference type="Gene3D" id="3.60.40.10">
    <property type="entry name" value="PPM-type phosphatase domain"/>
    <property type="match status" value="2"/>
</dbReference>
<evidence type="ECO:0000256" key="7">
    <source>
        <dbReference type="ARBA" id="ARBA00022842"/>
    </source>
</evidence>
<dbReference type="PROSITE" id="PS51746">
    <property type="entry name" value="PPM_2"/>
    <property type="match status" value="1"/>
</dbReference>
<dbReference type="EMBL" id="PQIB02000001">
    <property type="protein sequence ID" value="RLN39648.1"/>
    <property type="molecule type" value="Genomic_DNA"/>
</dbReference>
<keyword evidence="6 12" id="KW-0378">Hydrolase</keyword>
<dbReference type="SMART" id="SM00332">
    <property type="entry name" value="PP2Cc"/>
    <property type="match status" value="1"/>
</dbReference>
<evidence type="ECO:0000256" key="3">
    <source>
        <dbReference type="ARBA" id="ARBA00006702"/>
    </source>
</evidence>
<dbReference type="CDD" id="cd00143">
    <property type="entry name" value="PP2Cc"/>
    <property type="match status" value="1"/>
</dbReference>
<gene>
    <name evidence="14" type="ORF">C2845_PM01G01750</name>
</gene>
<evidence type="ECO:0000256" key="2">
    <source>
        <dbReference type="ARBA" id="ARBA00001946"/>
    </source>
</evidence>
<reference evidence="15" key="1">
    <citation type="journal article" date="2019" name="Nat. Commun.">
        <title>The genome of broomcorn millet.</title>
        <authorList>
            <person name="Zou C."/>
            <person name="Miki D."/>
            <person name="Li D."/>
            <person name="Tang Q."/>
            <person name="Xiao L."/>
            <person name="Rajput S."/>
            <person name="Deng P."/>
            <person name="Jia W."/>
            <person name="Huang R."/>
            <person name="Zhang M."/>
            <person name="Sun Y."/>
            <person name="Hu J."/>
            <person name="Fu X."/>
            <person name="Schnable P.S."/>
            <person name="Li F."/>
            <person name="Zhang H."/>
            <person name="Feng B."/>
            <person name="Zhu X."/>
            <person name="Liu R."/>
            <person name="Schnable J.C."/>
            <person name="Zhu J.-K."/>
            <person name="Zhang H."/>
        </authorList>
    </citation>
    <scope>NUCLEOTIDE SEQUENCE [LARGE SCALE GENOMIC DNA]</scope>
</reference>
<evidence type="ECO:0000256" key="5">
    <source>
        <dbReference type="ARBA" id="ARBA00022723"/>
    </source>
</evidence>
<comment type="caution">
    <text evidence="14">The sequence shown here is derived from an EMBL/GenBank/DDBJ whole genome shotgun (WGS) entry which is preliminary data.</text>
</comment>
<feature type="domain" description="PPM-type phosphatase" evidence="13">
    <location>
        <begin position="60"/>
        <end position="280"/>
    </location>
</feature>
<dbReference type="STRING" id="4540.A0A3L6TKD8"/>
<evidence type="ECO:0000256" key="1">
    <source>
        <dbReference type="ARBA" id="ARBA00001936"/>
    </source>
</evidence>
<keyword evidence="5" id="KW-0479">Metal-binding</keyword>
<protein>
    <recommendedName>
        <fullName evidence="4">protein-serine/threonine phosphatase</fullName>
        <ecNumber evidence="4">3.1.3.16</ecNumber>
    </recommendedName>
</protein>
<dbReference type="AlphaFoldDB" id="A0A3L6TKD8"/>
<organism evidence="14 15">
    <name type="scientific">Panicum miliaceum</name>
    <name type="common">Proso millet</name>
    <name type="synonym">Broomcorn millet</name>
    <dbReference type="NCBI Taxonomy" id="4540"/>
    <lineage>
        <taxon>Eukaryota</taxon>
        <taxon>Viridiplantae</taxon>
        <taxon>Streptophyta</taxon>
        <taxon>Embryophyta</taxon>
        <taxon>Tracheophyta</taxon>
        <taxon>Spermatophyta</taxon>
        <taxon>Magnoliopsida</taxon>
        <taxon>Liliopsida</taxon>
        <taxon>Poales</taxon>
        <taxon>Poaceae</taxon>
        <taxon>PACMAD clade</taxon>
        <taxon>Panicoideae</taxon>
        <taxon>Panicodae</taxon>
        <taxon>Paniceae</taxon>
        <taxon>Panicinae</taxon>
        <taxon>Panicum</taxon>
        <taxon>Panicum sect. Panicum</taxon>
    </lineage>
</organism>
<comment type="similarity">
    <text evidence="3 12">Belongs to the PP2C family.</text>
</comment>
<evidence type="ECO:0000256" key="12">
    <source>
        <dbReference type="RuleBase" id="RU003465"/>
    </source>
</evidence>
<name>A0A3L6TKD8_PANMI</name>
<evidence type="ECO:0000256" key="4">
    <source>
        <dbReference type="ARBA" id="ARBA00013081"/>
    </source>
</evidence>
<dbReference type="OrthoDB" id="10264738at2759"/>
<keyword evidence="8 12" id="KW-0904">Protein phosphatase</keyword>
<dbReference type="Pfam" id="PF00481">
    <property type="entry name" value="PP2C"/>
    <property type="match status" value="2"/>
</dbReference>
<evidence type="ECO:0000259" key="13">
    <source>
        <dbReference type="PROSITE" id="PS51746"/>
    </source>
</evidence>
<accession>A0A3L6TKD8</accession>
<keyword evidence="7" id="KW-0460">Magnesium</keyword>
<evidence type="ECO:0000256" key="10">
    <source>
        <dbReference type="ARBA" id="ARBA00047761"/>
    </source>
</evidence>
<dbReference type="InterPro" id="IPR015655">
    <property type="entry name" value="PP2C"/>
</dbReference>
<evidence type="ECO:0000256" key="11">
    <source>
        <dbReference type="ARBA" id="ARBA00048336"/>
    </source>
</evidence>
<proteinExistence type="inferred from homology"/>
<evidence type="ECO:0000313" key="15">
    <source>
        <dbReference type="Proteomes" id="UP000275267"/>
    </source>
</evidence>
<dbReference type="InterPro" id="IPR000222">
    <property type="entry name" value="PP2C_BS"/>
</dbReference>
<dbReference type="SUPFAM" id="SSF81606">
    <property type="entry name" value="PP2C-like"/>
    <property type="match status" value="1"/>
</dbReference>
<dbReference type="PANTHER" id="PTHR13832">
    <property type="entry name" value="PROTEIN PHOSPHATASE 2C"/>
    <property type="match status" value="1"/>
</dbReference>
<dbReference type="InterPro" id="IPR036457">
    <property type="entry name" value="PPM-type-like_dom_sf"/>
</dbReference>
<dbReference type="EC" id="3.1.3.16" evidence="4"/>
<evidence type="ECO:0000256" key="6">
    <source>
        <dbReference type="ARBA" id="ARBA00022801"/>
    </source>
</evidence>
<comment type="catalytic activity">
    <reaction evidence="10">
        <text>O-phospho-L-seryl-[protein] + H2O = L-seryl-[protein] + phosphate</text>
        <dbReference type="Rhea" id="RHEA:20629"/>
        <dbReference type="Rhea" id="RHEA-COMP:9863"/>
        <dbReference type="Rhea" id="RHEA-COMP:11604"/>
        <dbReference type="ChEBI" id="CHEBI:15377"/>
        <dbReference type="ChEBI" id="CHEBI:29999"/>
        <dbReference type="ChEBI" id="CHEBI:43474"/>
        <dbReference type="ChEBI" id="CHEBI:83421"/>
        <dbReference type="EC" id="3.1.3.16"/>
    </reaction>
</comment>
<comment type="cofactor">
    <cofactor evidence="2">
        <name>Mg(2+)</name>
        <dbReference type="ChEBI" id="CHEBI:18420"/>
    </cofactor>
</comment>
<evidence type="ECO:0000256" key="8">
    <source>
        <dbReference type="ARBA" id="ARBA00022912"/>
    </source>
</evidence>
<dbReference type="GO" id="GO:0004722">
    <property type="term" value="F:protein serine/threonine phosphatase activity"/>
    <property type="evidence" value="ECO:0007669"/>
    <property type="project" value="UniProtKB-EC"/>
</dbReference>